<dbReference type="CDD" id="cd01098">
    <property type="entry name" value="PAN_AP_plant"/>
    <property type="match status" value="1"/>
</dbReference>
<dbReference type="Gene3D" id="2.90.10.10">
    <property type="entry name" value="Bulb-type lectin domain"/>
    <property type="match status" value="1"/>
</dbReference>
<dbReference type="PANTHER" id="PTHR32444:SF89">
    <property type="entry name" value="S GLYCOPROTEIN"/>
    <property type="match status" value="1"/>
</dbReference>
<reference evidence="9 10" key="1">
    <citation type="submission" date="2019-11" db="EMBL/GenBank/DDBJ databases">
        <authorList>
            <person name="Jiao W.-B."/>
            <person name="Schneeberger K."/>
        </authorList>
    </citation>
    <scope>NUCLEOTIDE SEQUENCE [LARGE SCALE GENOMIC DNA]</scope>
    <source>
        <strain evidence="10">cv. An-1</strain>
    </source>
</reference>
<dbReference type="ExpressionAtlas" id="A0A654F6A3">
    <property type="expression patterns" value="baseline and differential"/>
</dbReference>
<sequence>MRGVTPNYYHSYTFFFFFFVVLLALFLHVFSINTLSSTETLTISSNRTIVSPGNIFELGSSKLQQALEMISYANLVLLDHSGTLVWSTNLTRTVKSPVVAELLDNGNFVLRDSKGNYQNRFLWQSFDYPVDTLLPEMKIGRDLKTGHETFLSSWRSPYDPSSGDFSFKLGTQGLPEFYLFKKEFLLYRSGPWNGVGFSGIPTMQNWSYFDVVNNFIENREEVAYNGIRHHRNGTCLAFYRPRNAICTKCGRDSYCDTKTSPTCNCIKGFVPKNVTAWALGDTFEGCVRKSRLNCHRDGFFLLMKRMKLPGTSTAIVDKTIGLNECKERCSKDCNCTGFANKDIQNGGSGCVIWTGELMDMRNYVVGGQDLYVKIGLYN</sequence>
<gene>
    <name evidence="9" type="ORF">AN1_LOCUS12525</name>
</gene>
<dbReference type="InterPro" id="IPR035446">
    <property type="entry name" value="SLSG/EP1"/>
</dbReference>
<evidence type="ECO:0000256" key="2">
    <source>
        <dbReference type="ARBA" id="ARBA00022729"/>
    </source>
</evidence>
<dbReference type="InterPro" id="IPR003609">
    <property type="entry name" value="Pan_app"/>
</dbReference>
<dbReference type="Pfam" id="PF08276">
    <property type="entry name" value="PAN_2"/>
    <property type="match status" value="1"/>
</dbReference>
<keyword evidence="3" id="KW-0430">Lectin</keyword>
<dbReference type="Pfam" id="PF00954">
    <property type="entry name" value="S_locus_glycop"/>
    <property type="match status" value="2"/>
</dbReference>
<comment type="function">
    <text evidence="1">Involved in sporophytic self-incompatibility system (the inability of flowering plants to achieve self-fertilization).</text>
</comment>
<dbReference type="SMART" id="SM00473">
    <property type="entry name" value="PAN_AP"/>
    <property type="match status" value="1"/>
</dbReference>
<evidence type="ECO:0000313" key="9">
    <source>
        <dbReference type="EMBL" id="VYS57074.1"/>
    </source>
</evidence>
<feature type="domain" description="Bulb-type lectin" evidence="7">
    <location>
        <begin position="1"/>
        <end position="123"/>
    </location>
</feature>
<keyword evidence="6" id="KW-0472">Membrane</keyword>
<protein>
    <submittedName>
        <fullName evidence="9">Uncharacterized protein</fullName>
    </submittedName>
</protein>
<keyword evidence="2" id="KW-0732">Signal</keyword>
<dbReference type="Proteomes" id="UP000426265">
    <property type="component" value="Unassembled WGS sequence"/>
</dbReference>
<dbReference type="PIRSF" id="PIRSF002686">
    <property type="entry name" value="SLG"/>
    <property type="match status" value="1"/>
</dbReference>
<feature type="transmembrane region" description="Helical" evidence="6">
    <location>
        <begin position="12"/>
        <end position="30"/>
    </location>
</feature>
<dbReference type="GO" id="GO:0005524">
    <property type="term" value="F:ATP binding"/>
    <property type="evidence" value="ECO:0007669"/>
    <property type="project" value="UniProtKB-KW"/>
</dbReference>
<evidence type="ECO:0000256" key="1">
    <source>
        <dbReference type="ARBA" id="ARBA00003061"/>
    </source>
</evidence>
<dbReference type="PANTHER" id="PTHR32444">
    <property type="entry name" value="BULB-TYPE LECTIN DOMAIN-CONTAINING PROTEIN"/>
    <property type="match status" value="1"/>
</dbReference>
<dbReference type="GO" id="GO:0030246">
    <property type="term" value="F:carbohydrate binding"/>
    <property type="evidence" value="ECO:0007669"/>
    <property type="project" value="UniProtKB-KW"/>
</dbReference>
<organism evidence="9 10">
    <name type="scientific">Arabidopsis thaliana</name>
    <name type="common">Mouse-ear cress</name>
    <dbReference type="NCBI Taxonomy" id="3702"/>
    <lineage>
        <taxon>Eukaryota</taxon>
        <taxon>Viridiplantae</taxon>
        <taxon>Streptophyta</taxon>
        <taxon>Embryophyta</taxon>
        <taxon>Tracheophyta</taxon>
        <taxon>Spermatophyta</taxon>
        <taxon>Magnoliopsida</taxon>
        <taxon>eudicotyledons</taxon>
        <taxon>Gunneridae</taxon>
        <taxon>Pentapetalae</taxon>
        <taxon>rosids</taxon>
        <taxon>malvids</taxon>
        <taxon>Brassicales</taxon>
        <taxon>Brassicaceae</taxon>
        <taxon>Camelineae</taxon>
        <taxon>Arabidopsis</taxon>
    </lineage>
</organism>
<evidence type="ECO:0000256" key="5">
    <source>
        <dbReference type="ARBA" id="ARBA00023180"/>
    </source>
</evidence>
<dbReference type="InterPro" id="IPR000858">
    <property type="entry name" value="S_locus_glycoprot_dom"/>
</dbReference>
<evidence type="ECO:0000256" key="3">
    <source>
        <dbReference type="ARBA" id="ARBA00022734"/>
    </source>
</evidence>
<accession>A0A654F6A3</accession>
<dbReference type="SMART" id="SM00108">
    <property type="entry name" value="B_lectin"/>
    <property type="match status" value="1"/>
</dbReference>
<name>A0A654F6A3_ARATH</name>
<evidence type="ECO:0000313" key="10">
    <source>
        <dbReference type="Proteomes" id="UP000426265"/>
    </source>
</evidence>
<keyword evidence="6" id="KW-0812">Transmembrane</keyword>
<keyword evidence="6" id="KW-1133">Transmembrane helix</keyword>
<evidence type="ECO:0000256" key="6">
    <source>
        <dbReference type="SAM" id="Phobius"/>
    </source>
</evidence>
<dbReference type="GO" id="GO:0048544">
    <property type="term" value="P:recognition of pollen"/>
    <property type="evidence" value="ECO:0007669"/>
    <property type="project" value="InterPro"/>
</dbReference>
<evidence type="ECO:0000256" key="4">
    <source>
        <dbReference type="ARBA" id="ARBA00023157"/>
    </source>
</evidence>
<evidence type="ECO:0000259" key="8">
    <source>
        <dbReference type="PROSITE" id="PS50948"/>
    </source>
</evidence>
<feature type="domain" description="Apple" evidence="8">
    <location>
        <begin position="294"/>
        <end position="375"/>
    </location>
</feature>
<dbReference type="Pfam" id="PF01453">
    <property type="entry name" value="B_lectin"/>
    <property type="match status" value="1"/>
</dbReference>
<evidence type="ECO:0000259" key="7">
    <source>
        <dbReference type="PROSITE" id="PS50927"/>
    </source>
</evidence>
<dbReference type="EMBL" id="CACRSJ010000106">
    <property type="protein sequence ID" value="VYS57074.1"/>
    <property type="molecule type" value="Genomic_DNA"/>
</dbReference>
<dbReference type="PROSITE" id="PS50927">
    <property type="entry name" value="BULB_LECTIN"/>
    <property type="match status" value="1"/>
</dbReference>
<dbReference type="InterPro" id="IPR036426">
    <property type="entry name" value="Bulb-type_lectin_dom_sf"/>
</dbReference>
<dbReference type="InterPro" id="IPR001480">
    <property type="entry name" value="Bulb-type_lectin_dom"/>
</dbReference>
<dbReference type="AlphaFoldDB" id="A0A654F6A3"/>
<dbReference type="PROSITE" id="PS50948">
    <property type="entry name" value="PAN"/>
    <property type="match status" value="1"/>
</dbReference>
<dbReference type="SUPFAM" id="SSF51110">
    <property type="entry name" value="alpha-D-mannose-specific plant lectins"/>
    <property type="match status" value="1"/>
</dbReference>
<keyword evidence="5" id="KW-0325">Glycoprotein</keyword>
<dbReference type="CDD" id="cd00028">
    <property type="entry name" value="B_lectin"/>
    <property type="match status" value="1"/>
</dbReference>
<proteinExistence type="predicted"/>
<keyword evidence="4" id="KW-1015">Disulfide bond</keyword>